<protein>
    <submittedName>
        <fullName evidence="2">Uncharacterized protein</fullName>
    </submittedName>
</protein>
<dbReference type="OrthoDB" id="840406at2"/>
<keyword evidence="3" id="KW-1185">Reference proteome</keyword>
<evidence type="ECO:0000313" key="3">
    <source>
        <dbReference type="Proteomes" id="UP000238157"/>
    </source>
</evidence>
<comment type="caution">
    <text evidence="2">The sequence shown here is derived from an EMBL/GenBank/DDBJ whole genome shotgun (WGS) entry which is preliminary data.</text>
</comment>
<gene>
    <name evidence="2" type="ORF">CLW00_101284</name>
</gene>
<evidence type="ECO:0000313" key="2">
    <source>
        <dbReference type="EMBL" id="PRY90620.1"/>
    </source>
</evidence>
<sequence length="96" mass="10785">MKSRDVLIGQIMGTAPYQLPPIVHGQGVYSLDITYLGQNYCKIGVSIEEVLEGYFDFVTKTNWSQGTQRAESITQVPVRPGSNIRQRSNPSKHPYK</sequence>
<dbReference type="Proteomes" id="UP000238157">
    <property type="component" value="Unassembled WGS sequence"/>
</dbReference>
<organism evidence="2 3">
    <name type="scientific">Mongoliibacter ruber</name>
    <dbReference type="NCBI Taxonomy" id="1750599"/>
    <lineage>
        <taxon>Bacteria</taxon>
        <taxon>Pseudomonadati</taxon>
        <taxon>Bacteroidota</taxon>
        <taxon>Cytophagia</taxon>
        <taxon>Cytophagales</taxon>
        <taxon>Cyclobacteriaceae</taxon>
        <taxon>Mongoliibacter</taxon>
    </lineage>
</organism>
<feature type="region of interest" description="Disordered" evidence="1">
    <location>
        <begin position="69"/>
        <end position="96"/>
    </location>
</feature>
<reference evidence="2 3" key="1">
    <citation type="submission" date="2018-03" db="EMBL/GenBank/DDBJ databases">
        <title>Genomic Encyclopedia of Archaeal and Bacterial Type Strains, Phase II (KMG-II): from individual species to whole genera.</title>
        <authorList>
            <person name="Goeker M."/>
        </authorList>
    </citation>
    <scope>NUCLEOTIDE SEQUENCE [LARGE SCALE GENOMIC DNA]</scope>
    <source>
        <strain evidence="2 3">DSM 27929</strain>
    </source>
</reference>
<name>A0A2T0WVB4_9BACT</name>
<dbReference type="RefSeq" id="WP_106131861.1">
    <property type="nucleotide sequence ID" value="NZ_PVTR01000001.1"/>
</dbReference>
<proteinExistence type="predicted"/>
<evidence type="ECO:0000256" key="1">
    <source>
        <dbReference type="SAM" id="MobiDB-lite"/>
    </source>
</evidence>
<accession>A0A2T0WVB4</accession>
<dbReference type="EMBL" id="PVTR01000001">
    <property type="protein sequence ID" value="PRY90620.1"/>
    <property type="molecule type" value="Genomic_DNA"/>
</dbReference>
<dbReference type="AlphaFoldDB" id="A0A2T0WVB4"/>
<feature type="compositionally biased region" description="Polar residues" evidence="1">
    <location>
        <begin position="83"/>
        <end position="96"/>
    </location>
</feature>